<dbReference type="EMBL" id="CP001700">
    <property type="protein sequence ID" value="ACU75376.1"/>
    <property type="molecule type" value="Genomic_DNA"/>
</dbReference>
<evidence type="ECO:0000256" key="7">
    <source>
        <dbReference type="SAM" id="Phobius"/>
    </source>
</evidence>
<accession>C7PY86</accession>
<dbReference type="SUPFAM" id="SSF53474">
    <property type="entry name" value="alpha/beta-Hydrolases"/>
    <property type="match status" value="1"/>
</dbReference>
<evidence type="ECO:0000256" key="6">
    <source>
        <dbReference type="SAM" id="MobiDB-lite"/>
    </source>
</evidence>
<keyword evidence="7" id="KW-0812">Transmembrane</keyword>
<feature type="compositionally biased region" description="Low complexity" evidence="6">
    <location>
        <begin position="354"/>
        <end position="365"/>
    </location>
</feature>
<feature type="transmembrane region" description="Helical" evidence="7">
    <location>
        <begin position="553"/>
        <end position="575"/>
    </location>
</feature>
<feature type="chain" id="PRO_5039624602" evidence="8">
    <location>
        <begin position="28"/>
        <end position="897"/>
    </location>
</feature>
<keyword evidence="8" id="KW-0732">Signal</keyword>
<dbReference type="Gene3D" id="3.40.50.1820">
    <property type="entry name" value="alpha/beta hydrolase"/>
    <property type="match status" value="1"/>
</dbReference>
<dbReference type="PROSITE" id="PS00211">
    <property type="entry name" value="ABC_TRANSPORTER_1"/>
    <property type="match status" value="1"/>
</dbReference>
<dbReference type="Gene3D" id="2.60.120.260">
    <property type="entry name" value="Galactose-binding domain-like"/>
    <property type="match status" value="1"/>
</dbReference>
<keyword evidence="5" id="KW-0067">ATP-binding</keyword>
<dbReference type="InterPro" id="IPR013736">
    <property type="entry name" value="Xaa-Pro_dipept_C"/>
</dbReference>
<sequence precursor="true">MRVRRRWVVWGAAAVVAVVLCGAAVSAAAGSTPAVRTQALRITGTPDPDGSPVSLDATLYVPAGASASHPAPAVVLAHGFGGSKSDEDADARFLAQHGYVALAYSARGFGASGGQIAVDSPDYEVRDASKTIDFLASLPEVLKDAPGDPRVGFTGPSYGGALSLLAAGYDHRIDAIAPEITWNDLNQALFPQDGSGPGAAQAGVFKKVWAGEFFGAGTTPLSGQAATVCGRFTAAICAGYQQSATTGVASPTLRSLLAASSPDSVTSRINAPTLLVQGEDDSLFPLSEGDANARQIAAHGTPVKELWYSGGHDGGTDADGDRLRSLTLSWFDRYLKHDGSTPDTAFQFIRTGSALSSENSSPTSSVVTASGPATTSTVTLHGTAQGIVSPPGGNPAAVTGLPGLSGVLGELGSAVNLPTPPGQQATFESAPLGNAVDVVGGPSVSLTVSTDAPDATLFVKLYDAAPDGSAMVLPNQLLAPIRVTGSSTGATIRITLPEIVHDFPAGHRLMLAVSSTDLAYQSPATAHTYSVALAGGGVLNLPDVPGAAGGGLAALWAVAAAVAFLIAALAVLGYVRRRARTREAEVDPELADVPVVLSHLGKAYGGGFRAVTDVSFRVERGQVLGLLGPNGAGKTTALRMLMGLIHPTEGEIRVFGHRITPSASVLSRVGAFVEGPGFLPHLSGRDNLELSWAAAGRPSGDADLEAALELAGLGESIERKVKTYSQGMRQRLAVAQAMLGLPDLLVLDEPTNGLDPPQIREMREALRRYAATGRTVVVSSHLLAEVEQTCTHCVVMARGRLVAQGSVTELLSAATSVAVAIDVGPGESARAHKVLTEMAGIAGVTYDDDRLTVRLEGLRPSAAVTALVGAGLAVERIAPQNRLEDVFLDLVEERQGV</sequence>
<dbReference type="InterPro" id="IPR008979">
    <property type="entry name" value="Galactose-bd-like_sf"/>
</dbReference>
<dbReference type="InterPro" id="IPR027417">
    <property type="entry name" value="P-loop_NTPase"/>
</dbReference>
<keyword evidence="2" id="KW-0813">Transport</keyword>
<dbReference type="Proteomes" id="UP000000851">
    <property type="component" value="Chromosome"/>
</dbReference>
<dbReference type="STRING" id="479433.Caci_6528"/>
<gene>
    <name evidence="10" type="ordered locus">Caci_6528</name>
</gene>
<evidence type="ECO:0000256" key="1">
    <source>
        <dbReference type="ARBA" id="ARBA00005417"/>
    </source>
</evidence>
<dbReference type="InterPro" id="IPR029058">
    <property type="entry name" value="AB_hydrolase_fold"/>
</dbReference>
<evidence type="ECO:0000256" key="3">
    <source>
        <dbReference type="ARBA" id="ARBA00022741"/>
    </source>
</evidence>
<comment type="similarity">
    <text evidence="1">Belongs to the ABC transporter superfamily.</text>
</comment>
<proteinExistence type="inferred from homology"/>
<evidence type="ECO:0000259" key="9">
    <source>
        <dbReference type="PROSITE" id="PS50893"/>
    </source>
</evidence>
<protein>
    <submittedName>
        <fullName evidence="10">ABC transporter related</fullName>
    </submittedName>
</protein>
<reference evidence="10 11" key="1">
    <citation type="journal article" date="2009" name="Stand. Genomic Sci.">
        <title>Complete genome sequence of Catenulispora acidiphila type strain (ID 139908).</title>
        <authorList>
            <person name="Copeland A."/>
            <person name="Lapidus A."/>
            <person name="Glavina Del Rio T."/>
            <person name="Nolan M."/>
            <person name="Lucas S."/>
            <person name="Chen F."/>
            <person name="Tice H."/>
            <person name="Cheng J.F."/>
            <person name="Bruce D."/>
            <person name="Goodwin L."/>
            <person name="Pitluck S."/>
            <person name="Mikhailova N."/>
            <person name="Pati A."/>
            <person name="Ivanova N."/>
            <person name="Mavromatis K."/>
            <person name="Chen A."/>
            <person name="Palaniappan K."/>
            <person name="Chain P."/>
            <person name="Land M."/>
            <person name="Hauser L."/>
            <person name="Chang Y.J."/>
            <person name="Jeffries C.D."/>
            <person name="Chertkov O."/>
            <person name="Brettin T."/>
            <person name="Detter J.C."/>
            <person name="Han C."/>
            <person name="Ali Z."/>
            <person name="Tindall B.J."/>
            <person name="Goker M."/>
            <person name="Bristow J."/>
            <person name="Eisen J.A."/>
            <person name="Markowitz V."/>
            <person name="Hugenholtz P."/>
            <person name="Kyrpides N.C."/>
            <person name="Klenk H.P."/>
        </authorList>
    </citation>
    <scope>NUCLEOTIDE SEQUENCE [LARGE SCALE GENOMIC DNA]</scope>
    <source>
        <strain evidence="11">DSM 44928 / JCM 14897 / NBRC 102108 / NRRL B-24433 / ID139908</strain>
    </source>
</reference>
<name>C7PY86_CATAD</name>
<dbReference type="InterPro" id="IPR003593">
    <property type="entry name" value="AAA+_ATPase"/>
</dbReference>
<dbReference type="InterPro" id="IPR003439">
    <property type="entry name" value="ABC_transporter-like_ATP-bd"/>
</dbReference>
<dbReference type="GO" id="GO:0005524">
    <property type="term" value="F:ATP binding"/>
    <property type="evidence" value="ECO:0007669"/>
    <property type="project" value="UniProtKB-KW"/>
</dbReference>
<dbReference type="SUPFAM" id="SSF52540">
    <property type="entry name" value="P-loop containing nucleoside triphosphate hydrolases"/>
    <property type="match status" value="1"/>
</dbReference>
<dbReference type="Pfam" id="PF00005">
    <property type="entry name" value="ABC_tran"/>
    <property type="match status" value="1"/>
</dbReference>
<dbReference type="AlphaFoldDB" id="C7PY86"/>
<evidence type="ECO:0000256" key="5">
    <source>
        <dbReference type="ARBA" id="ARBA00022840"/>
    </source>
</evidence>
<dbReference type="InterPro" id="IPR000383">
    <property type="entry name" value="Xaa-Pro-like_dom"/>
</dbReference>
<keyword evidence="7" id="KW-1133">Transmembrane helix</keyword>
<dbReference type="Gene3D" id="3.40.50.300">
    <property type="entry name" value="P-loop containing nucleotide triphosphate hydrolases"/>
    <property type="match status" value="1"/>
</dbReference>
<feature type="region of interest" description="Disordered" evidence="6">
    <location>
        <begin position="354"/>
        <end position="373"/>
    </location>
</feature>
<dbReference type="GO" id="GO:0016887">
    <property type="term" value="F:ATP hydrolysis activity"/>
    <property type="evidence" value="ECO:0007669"/>
    <property type="project" value="InterPro"/>
</dbReference>
<dbReference type="HOGENOM" id="CLU_013104_0_0_11"/>
<dbReference type="PROSITE" id="PS50893">
    <property type="entry name" value="ABC_TRANSPORTER_2"/>
    <property type="match status" value="1"/>
</dbReference>
<dbReference type="eggNOG" id="COG2936">
    <property type="taxonomic scope" value="Bacteria"/>
</dbReference>
<dbReference type="SMART" id="SM00382">
    <property type="entry name" value="AAA"/>
    <property type="match status" value="1"/>
</dbReference>
<dbReference type="Pfam" id="PF08530">
    <property type="entry name" value="PepX_C"/>
    <property type="match status" value="1"/>
</dbReference>
<evidence type="ECO:0000313" key="11">
    <source>
        <dbReference type="Proteomes" id="UP000000851"/>
    </source>
</evidence>
<dbReference type="SUPFAM" id="SSF49785">
    <property type="entry name" value="Galactose-binding domain-like"/>
    <property type="match status" value="1"/>
</dbReference>
<feature type="signal peptide" evidence="8">
    <location>
        <begin position="1"/>
        <end position="27"/>
    </location>
</feature>
<organism evidence="10 11">
    <name type="scientific">Catenulispora acidiphila (strain DSM 44928 / JCM 14897 / NBRC 102108 / NRRL B-24433 / ID139908)</name>
    <dbReference type="NCBI Taxonomy" id="479433"/>
    <lineage>
        <taxon>Bacteria</taxon>
        <taxon>Bacillati</taxon>
        <taxon>Actinomycetota</taxon>
        <taxon>Actinomycetes</taxon>
        <taxon>Catenulisporales</taxon>
        <taxon>Catenulisporaceae</taxon>
        <taxon>Catenulispora</taxon>
    </lineage>
</organism>
<dbReference type="KEGG" id="cai:Caci_6528"/>
<dbReference type="InParanoid" id="C7PY86"/>
<dbReference type="Pfam" id="PF02129">
    <property type="entry name" value="Peptidase_S15"/>
    <property type="match status" value="1"/>
</dbReference>
<keyword evidence="11" id="KW-1185">Reference proteome</keyword>
<dbReference type="eggNOG" id="COG1131">
    <property type="taxonomic scope" value="Bacteria"/>
</dbReference>
<dbReference type="SMART" id="SM00939">
    <property type="entry name" value="PepX_C"/>
    <property type="match status" value="1"/>
</dbReference>
<dbReference type="GO" id="GO:0008239">
    <property type="term" value="F:dipeptidyl-peptidase activity"/>
    <property type="evidence" value="ECO:0007669"/>
    <property type="project" value="InterPro"/>
</dbReference>
<dbReference type="InterPro" id="IPR017871">
    <property type="entry name" value="ABC_transporter-like_CS"/>
</dbReference>
<dbReference type="PANTHER" id="PTHR43335">
    <property type="entry name" value="ABC TRANSPORTER, ATP-BINDING PROTEIN"/>
    <property type="match status" value="1"/>
</dbReference>
<evidence type="ECO:0000313" key="10">
    <source>
        <dbReference type="EMBL" id="ACU75376.1"/>
    </source>
</evidence>
<dbReference type="PANTHER" id="PTHR43335:SF4">
    <property type="entry name" value="ABC TRANSPORTER, ATP-BINDING PROTEIN"/>
    <property type="match status" value="1"/>
</dbReference>
<keyword evidence="7" id="KW-0472">Membrane</keyword>
<evidence type="ECO:0000256" key="8">
    <source>
        <dbReference type="SAM" id="SignalP"/>
    </source>
</evidence>
<evidence type="ECO:0000256" key="2">
    <source>
        <dbReference type="ARBA" id="ARBA00022448"/>
    </source>
</evidence>
<keyword evidence="4" id="KW-0378">Hydrolase</keyword>
<keyword evidence="3" id="KW-0547">Nucleotide-binding</keyword>
<feature type="domain" description="ABC transporter" evidence="9">
    <location>
        <begin position="595"/>
        <end position="823"/>
    </location>
</feature>
<evidence type="ECO:0000256" key="4">
    <source>
        <dbReference type="ARBA" id="ARBA00022801"/>
    </source>
</evidence>